<proteinExistence type="inferred from homology"/>
<dbReference type="Proteomes" id="UP001497392">
    <property type="component" value="Unassembled WGS sequence"/>
</dbReference>
<dbReference type="Gene3D" id="3.30.710.10">
    <property type="entry name" value="Potassium Channel Kv1.1, Chain A"/>
    <property type="match status" value="1"/>
</dbReference>
<dbReference type="EMBL" id="CAXHTA020000017">
    <property type="protein sequence ID" value="CAL5227956.1"/>
    <property type="molecule type" value="Genomic_DNA"/>
</dbReference>
<feature type="domain" description="SKP1 component dimerisation" evidence="4">
    <location>
        <begin position="117"/>
        <end position="164"/>
    </location>
</feature>
<feature type="domain" description="SKP1 component POZ" evidence="5">
    <location>
        <begin position="4"/>
        <end position="67"/>
    </location>
</feature>
<keyword evidence="2 3" id="KW-0833">Ubl conjugation pathway</keyword>
<comment type="function">
    <text evidence="3">Involved in ubiquitination and subsequent proteasomal degradation of target proteins. Together with CUL1, RBX1 and a F-box protein, it forms a SCF E3 ubiquitin ligase complex. The functional specificity of this complex depends on the type of F-box protein. In the SCF complex, it serves as an adapter that links the F-box protein to CUL1.</text>
</comment>
<dbReference type="PANTHER" id="PTHR11165">
    <property type="entry name" value="SKP1"/>
    <property type="match status" value="1"/>
</dbReference>
<comment type="subunit">
    <text evidence="3">Part of a SCF (SKP1-cullin-F-box) protein ligase complex.</text>
</comment>
<dbReference type="SUPFAM" id="SSF54695">
    <property type="entry name" value="POZ domain"/>
    <property type="match status" value="1"/>
</dbReference>
<dbReference type="InterPro" id="IPR016897">
    <property type="entry name" value="SKP1"/>
</dbReference>
<name>A0ABP1G6Z2_9CHLO</name>
<dbReference type="InterPro" id="IPR001232">
    <property type="entry name" value="SKP1-like"/>
</dbReference>
<dbReference type="InterPro" id="IPR011333">
    <property type="entry name" value="SKP1/BTB/POZ_sf"/>
</dbReference>
<comment type="pathway">
    <text evidence="3">Protein modification; protein ubiquitination.</text>
</comment>
<reference evidence="6 7" key="1">
    <citation type="submission" date="2024-06" db="EMBL/GenBank/DDBJ databases">
        <authorList>
            <person name="Kraege A."/>
            <person name="Thomma B."/>
        </authorList>
    </citation>
    <scope>NUCLEOTIDE SEQUENCE [LARGE SCALE GENOMIC DNA]</scope>
</reference>
<dbReference type="Pfam" id="PF01466">
    <property type="entry name" value="Skp1"/>
    <property type="match status" value="1"/>
</dbReference>
<dbReference type="InterPro" id="IPR016073">
    <property type="entry name" value="Skp1_comp_POZ"/>
</dbReference>
<dbReference type="SMART" id="SM00512">
    <property type="entry name" value="Skp1"/>
    <property type="match status" value="1"/>
</dbReference>
<evidence type="ECO:0000259" key="5">
    <source>
        <dbReference type="Pfam" id="PF03931"/>
    </source>
</evidence>
<protein>
    <recommendedName>
        <fullName evidence="3">SKP1-like protein</fullName>
    </recommendedName>
</protein>
<evidence type="ECO:0000259" key="4">
    <source>
        <dbReference type="Pfam" id="PF01466"/>
    </source>
</evidence>
<comment type="caution">
    <text evidence="6">The sequence shown here is derived from an EMBL/GenBank/DDBJ whole genome shotgun (WGS) entry which is preliminary data.</text>
</comment>
<evidence type="ECO:0000256" key="3">
    <source>
        <dbReference type="PIRNR" id="PIRNR028729"/>
    </source>
</evidence>
<accession>A0ABP1G6Z2</accession>
<dbReference type="InterPro" id="IPR016072">
    <property type="entry name" value="Skp1_comp_dimer"/>
</dbReference>
<dbReference type="SUPFAM" id="SSF81382">
    <property type="entry name" value="Skp1 dimerisation domain-like"/>
    <property type="match status" value="1"/>
</dbReference>
<gene>
    <name evidence="6" type="primary">g11004</name>
    <name evidence="6" type="ORF">VP750_LOCUS9862</name>
</gene>
<keyword evidence="7" id="KW-1185">Reference proteome</keyword>
<evidence type="ECO:0000313" key="7">
    <source>
        <dbReference type="Proteomes" id="UP001497392"/>
    </source>
</evidence>
<evidence type="ECO:0000313" key="6">
    <source>
        <dbReference type="EMBL" id="CAL5227956.1"/>
    </source>
</evidence>
<evidence type="ECO:0000256" key="2">
    <source>
        <dbReference type="ARBA" id="ARBA00022786"/>
    </source>
</evidence>
<dbReference type="PIRSF" id="PIRSF028729">
    <property type="entry name" value="E3_ubiquit_lig_SCF_Skp"/>
    <property type="match status" value="1"/>
</dbReference>
<dbReference type="InterPro" id="IPR036296">
    <property type="entry name" value="SKP1-like_dim_sf"/>
</dbReference>
<sequence length="166" mass="18422">MPDIVLRSNDGADHKISASTARLSRTVASLLQDLEASKGEDAELLIVPIPNVCNCTLKKVLDFCEQQRAFDDLVRASPAAQQPEVTRKTQAWRETYMKVSTDELYHLVMAAHYLDVPGLLGLCTDAMADHIRGKSPSQVRACFGLKPNLSPEEEDDIRRSNLWALS</sequence>
<dbReference type="Pfam" id="PF03931">
    <property type="entry name" value="Skp1_POZ"/>
    <property type="match status" value="1"/>
</dbReference>
<comment type="similarity">
    <text evidence="1 3">Belongs to the SKP1 family.</text>
</comment>
<organism evidence="6 7">
    <name type="scientific">Coccomyxa viridis</name>
    <dbReference type="NCBI Taxonomy" id="1274662"/>
    <lineage>
        <taxon>Eukaryota</taxon>
        <taxon>Viridiplantae</taxon>
        <taxon>Chlorophyta</taxon>
        <taxon>core chlorophytes</taxon>
        <taxon>Trebouxiophyceae</taxon>
        <taxon>Trebouxiophyceae incertae sedis</taxon>
        <taxon>Coccomyxaceae</taxon>
        <taxon>Coccomyxa</taxon>
    </lineage>
</organism>
<evidence type="ECO:0000256" key="1">
    <source>
        <dbReference type="ARBA" id="ARBA00009993"/>
    </source>
</evidence>